<sequence>MLTLVFPTFCLFSRLLYSQYGGTAKIEPNKCKVKSILIGRTITIRIEMLNEMNYLEYIDLLVSVCSCN</sequence>
<proteinExistence type="evidence at transcript level"/>
<reference evidence="2" key="1">
    <citation type="journal article" date="2013" name="BMC Genomics">
        <title>A deep insight into the sialotranscriptome of the mosquito, Psorophora albipes.</title>
        <authorList>
            <person name="Chagas A.C."/>
            <person name="Calvo E."/>
            <person name="Rios-Velasquez C.M."/>
            <person name="Pessoa F.A."/>
            <person name="Medeiros J.F."/>
            <person name="Ribeiro J.M."/>
        </authorList>
    </citation>
    <scope>NUCLEOTIDE SEQUENCE</scope>
</reference>
<feature type="signal peptide" evidence="1">
    <location>
        <begin position="1"/>
        <end position="18"/>
    </location>
</feature>
<dbReference type="AlphaFoldDB" id="T1D5Z0"/>
<evidence type="ECO:0000256" key="1">
    <source>
        <dbReference type="SAM" id="SignalP"/>
    </source>
</evidence>
<organism evidence="2">
    <name type="scientific">Psorophora albipes</name>
    <dbReference type="NCBI Taxonomy" id="869069"/>
    <lineage>
        <taxon>Eukaryota</taxon>
        <taxon>Metazoa</taxon>
        <taxon>Ecdysozoa</taxon>
        <taxon>Arthropoda</taxon>
        <taxon>Hexapoda</taxon>
        <taxon>Insecta</taxon>
        <taxon>Pterygota</taxon>
        <taxon>Neoptera</taxon>
        <taxon>Endopterygota</taxon>
        <taxon>Diptera</taxon>
        <taxon>Nematocera</taxon>
        <taxon>Culicoidea</taxon>
        <taxon>Culicidae</taxon>
        <taxon>Culicinae</taxon>
        <taxon>Aedini</taxon>
        <taxon>Psorophora</taxon>
    </lineage>
</organism>
<accession>T1D5Z0</accession>
<protein>
    <submittedName>
        <fullName evidence="2">Putative secreted protein</fullName>
    </submittedName>
</protein>
<dbReference type="EMBL" id="GALA01000318">
    <property type="protein sequence ID" value="JAA94534.1"/>
    <property type="molecule type" value="mRNA"/>
</dbReference>
<feature type="chain" id="PRO_5004586653" evidence="1">
    <location>
        <begin position="19"/>
        <end position="68"/>
    </location>
</feature>
<name>T1D5Z0_9DIPT</name>
<evidence type="ECO:0000313" key="2">
    <source>
        <dbReference type="EMBL" id="JAA94534.1"/>
    </source>
</evidence>
<keyword evidence="1" id="KW-0732">Signal</keyword>